<comment type="subcellular location">
    <subcellularLocation>
        <location evidence="1">Cell membrane</location>
        <topology evidence="1">Multi-pass membrane protein</topology>
    </subcellularLocation>
</comment>
<evidence type="ECO:0000256" key="6">
    <source>
        <dbReference type="ARBA" id="ARBA00022989"/>
    </source>
</evidence>
<accession>A0A4Z0D3G3</accession>
<protein>
    <submittedName>
        <fullName evidence="10">PTS sugar transporter subunit IIC</fullName>
    </submittedName>
</protein>
<evidence type="ECO:0000256" key="2">
    <source>
        <dbReference type="ARBA" id="ARBA00022448"/>
    </source>
</evidence>
<feature type="transmembrane region" description="Helical" evidence="8">
    <location>
        <begin position="111"/>
        <end position="128"/>
    </location>
</feature>
<dbReference type="EMBL" id="SRHU01000027">
    <property type="protein sequence ID" value="TFZ40107.1"/>
    <property type="molecule type" value="Genomic_DNA"/>
</dbReference>
<feature type="transmembrane region" description="Helical" evidence="8">
    <location>
        <begin position="45"/>
        <end position="71"/>
    </location>
</feature>
<evidence type="ECO:0000313" key="10">
    <source>
        <dbReference type="EMBL" id="QCA28064.1"/>
    </source>
</evidence>
<sequence length="347" mass="35612">MNNNEELSPKVYLNKVLAGTATGIIVGLIPNAVLAAILKFFGDNVFAVTLTQVAVIFQIGTPLIIGALVAMQFGLNPMQMMVTGGASFVGSGVVKFNPDAGAYIGAGTGDIINTMITAALAVGLILLIGNKFGSVSIVATPIVVGCGAGIIGVWLLPYVTKLTTAIGNLINTFTTLQPILMSILIACSFAFLIISPISTVAIGMAIQLGGVSAGAAAMGVAATTIVLVVNSWKVNKSGVTIAVALGAMKMMMPNLFRKPIILLPCLFTAIISAIPVALFSISGTPASAGFGLVGLVGPLASLDNGLSIVLVAICWLVVPIAAALLGQFLFEKVLKLYDRQDVFEFKG</sequence>
<keyword evidence="3" id="KW-1003">Cell membrane</keyword>
<dbReference type="Proteomes" id="UP000297725">
    <property type="component" value="Unassembled WGS sequence"/>
</dbReference>
<feature type="transmembrane region" description="Helical" evidence="8">
    <location>
        <begin position="16"/>
        <end position="38"/>
    </location>
</feature>
<feature type="transmembrane region" description="Helical" evidence="8">
    <location>
        <begin position="213"/>
        <end position="232"/>
    </location>
</feature>
<evidence type="ECO:0000259" key="9">
    <source>
        <dbReference type="Pfam" id="PF13303"/>
    </source>
</evidence>
<feature type="domain" description="Phosphotransferase system EIIC" evidence="9">
    <location>
        <begin position="15"/>
        <end position="341"/>
    </location>
</feature>
<evidence type="ECO:0000256" key="4">
    <source>
        <dbReference type="ARBA" id="ARBA00022597"/>
    </source>
</evidence>
<keyword evidence="5 8" id="KW-0812">Transmembrane</keyword>
<keyword evidence="7 8" id="KW-0472">Membrane</keyword>
<dbReference type="GO" id="GO:0005886">
    <property type="term" value="C:plasma membrane"/>
    <property type="evidence" value="ECO:0007669"/>
    <property type="project" value="UniProtKB-SubCell"/>
</dbReference>
<evidence type="ECO:0000313" key="12">
    <source>
        <dbReference type="Proteomes" id="UP000296883"/>
    </source>
</evidence>
<dbReference type="AlphaFoldDB" id="A0A4Z0D3G3"/>
<dbReference type="RefSeq" id="WP_135254919.1">
    <property type="nucleotide sequence ID" value="NZ_CP038865.1"/>
</dbReference>
<dbReference type="OrthoDB" id="396983at2"/>
<name>A0A4Z0D3G3_9ENTE</name>
<evidence type="ECO:0000256" key="1">
    <source>
        <dbReference type="ARBA" id="ARBA00004651"/>
    </source>
</evidence>
<reference evidence="11 13" key="1">
    <citation type="submission" date="2019-03" db="EMBL/GenBank/DDBJ databases">
        <title>Vagococcus sp. was isolated fron gut of Carduelis flavirostris.</title>
        <authorList>
            <person name="Ge Y."/>
        </authorList>
    </citation>
    <scope>NUCLEOTIDE SEQUENCE [LARGE SCALE GENOMIC DNA]</scope>
    <source>
        <strain evidence="11 13">CF-210</strain>
    </source>
</reference>
<proteinExistence type="predicted"/>
<evidence type="ECO:0000256" key="5">
    <source>
        <dbReference type="ARBA" id="ARBA00022692"/>
    </source>
</evidence>
<feature type="transmembrane region" description="Helical" evidence="8">
    <location>
        <begin position="306"/>
        <end position="330"/>
    </location>
</feature>
<dbReference type="Proteomes" id="UP000296883">
    <property type="component" value="Chromosome"/>
</dbReference>
<evidence type="ECO:0000256" key="8">
    <source>
        <dbReference type="SAM" id="Phobius"/>
    </source>
</evidence>
<evidence type="ECO:0000313" key="13">
    <source>
        <dbReference type="Proteomes" id="UP000297725"/>
    </source>
</evidence>
<feature type="transmembrane region" description="Helical" evidence="8">
    <location>
        <begin position="179"/>
        <end position="206"/>
    </location>
</feature>
<dbReference type="KEGG" id="vac:E4Z98_01580"/>
<gene>
    <name evidence="11" type="ORF">E4031_07905</name>
    <name evidence="10" type="ORF">E4Z98_01580</name>
</gene>
<feature type="transmembrane region" description="Helical" evidence="8">
    <location>
        <begin position="263"/>
        <end position="286"/>
    </location>
</feature>
<dbReference type="EMBL" id="CP038865">
    <property type="protein sequence ID" value="QCA28064.1"/>
    <property type="molecule type" value="Genomic_DNA"/>
</dbReference>
<evidence type="ECO:0000313" key="11">
    <source>
        <dbReference type="EMBL" id="TFZ40107.1"/>
    </source>
</evidence>
<keyword evidence="4 10" id="KW-0762">Sugar transport</keyword>
<dbReference type="Pfam" id="PF13303">
    <property type="entry name" value="PTS_EIIC_2"/>
    <property type="match status" value="1"/>
</dbReference>
<feature type="transmembrane region" description="Helical" evidence="8">
    <location>
        <begin position="135"/>
        <end position="159"/>
    </location>
</feature>
<reference evidence="10 12" key="2">
    <citation type="journal article" date="2020" name="Int. J. Syst. Evol. Microbiol.">
        <title>Vagococcus xieshaowenii sp. nov., isolated from snow finch (Montifringilla taczanowskii) cloacal content.</title>
        <authorList>
            <person name="Ge Y."/>
            <person name="Yang J."/>
            <person name="Lai X.H."/>
            <person name="Zhang G."/>
            <person name="Jin D."/>
            <person name="Lu S."/>
            <person name="Wang B."/>
            <person name="Huang Y."/>
            <person name="Huang Y."/>
            <person name="Ren Z."/>
            <person name="Zhang X."/>
            <person name="Xu J."/>
        </authorList>
    </citation>
    <scope>NUCLEOTIDE SEQUENCE [LARGE SCALE GENOMIC DNA]</scope>
    <source>
        <strain evidence="10">Personal::cf-49</strain>
        <strain evidence="12">personal::cf-49</strain>
    </source>
</reference>
<keyword evidence="2" id="KW-0813">Transport</keyword>
<dbReference type="GO" id="GO:0009401">
    <property type="term" value="P:phosphoenolpyruvate-dependent sugar phosphotransferase system"/>
    <property type="evidence" value="ECO:0007669"/>
    <property type="project" value="InterPro"/>
</dbReference>
<evidence type="ECO:0000256" key="3">
    <source>
        <dbReference type="ARBA" id="ARBA00022475"/>
    </source>
</evidence>
<accession>A0A7Z1Y8A4</accession>
<dbReference type="GO" id="GO:0008982">
    <property type="term" value="F:protein-N(PI)-phosphohistidine-sugar phosphotransferase activity"/>
    <property type="evidence" value="ECO:0007669"/>
    <property type="project" value="InterPro"/>
</dbReference>
<evidence type="ECO:0000256" key="7">
    <source>
        <dbReference type="ARBA" id="ARBA00023136"/>
    </source>
</evidence>
<keyword evidence="6 8" id="KW-1133">Transmembrane helix</keyword>
<dbReference type="InterPro" id="IPR003352">
    <property type="entry name" value="PTS_EIIC"/>
</dbReference>
<keyword evidence="12" id="KW-1185">Reference proteome</keyword>
<organism evidence="10 12">
    <name type="scientific">Vagococcus xieshaowenii</name>
    <dbReference type="NCBI Taxonomy" id="2562451"/>
    <lineage>
        <taxon>Bacteria</taxon>
        <taxon>Bacillati</taxon>
        <taxon>Bacillota</taxon>
        <taxon>Bacilli</taxon>
        <taxon>Lactobacillales</taxon>
        <taxon>Enterococcaceae</taxon>
        <taxon>Vagococcus</taxon>
    </lineage>
</organism>